<keyword evidence="5" id="KW-0418">Kinase</keyword>
<dbReference type="EC" id="2.7.11.1" evidence="1"/>
<keyword evidence="2" id="KW-0723">Serine/threonine-protein kinase</keyword>
<sequence length="209" mass="25042">DIYEIFNAKFPEALKNFEKAALKIDQSENVGGKRRRVEEEGRSEADRAEWIKMERIRGENVQLRNQVEGLQKTIQTLRTMTSESEHKSRFKEEFEELQELDEGSYGKVYAVRNNLDKRQYAIKKIIIRESNEEKILKEVHALANFEHPNIVRYYASWKEKIHGNYYLFIQMQKCDYSLKTWLSDHQLKTRDYERIRVIFKQIVEAVAYI</sequence>
<keyword evidence="7" id="KW-0175">Coiled coil</keyword>
<evidence type="ECO:0000256" key="5">
    <source>
        <dbReference type="ARBA" id="ARBA00022777"/>
    </source>
</evidence>
<keyword evidence="10" id="KW-1185">Reference proteome</keyword>
<name>A0AAV5VBM5_9BILA</name>
<evidence type="ECO:0000256" key="2">
    <source>
        <dbReference type="ARBA" id="ARBA00022527"/>
    </source>
</evidence>
<reference evidence="9" key="1">
    <citation type="submission" date="2023-10" db="EMBL/GenBank/DDBJ databases">
        <title>Genome assembly of Pristionchus species.</title>
        <authorList>
            <person name="Yoshida K."/>
            <person name="Sommer R.J."/>
        </authorList>
    </citation>
    <scope>NUCLEOTIDE SEQUENCE</scope>
    <source>
        <strain evidence="9">RS5133</strain>
    </source>
</reference>
<dbReference type="GO" id="GO:0005524">
    <property type="term" value="F:ATP binding"/>
    <property type="evidence" value="ECO:0007669"/>
    <property type="project" value="UniProtKB-KW"/>
</dbReference>
<evidence type="ECO:0000256" key="4">
    <source>
        <dbReference type="ARBA" id="ARBA00022741"/>
    </source>
</evidence>
<dbReference type="SUPFAM" id="SSF56112">
    <property type="entry name" value="Protein kinase-like (PK-like)"/>
    <property type="match status" value="1"/>
</dbReference>
<evidence type="ECO:0000256" key="3">
    <source>
        <dbReference type="ARBA" id="ARBA00022679"/>
    </source>
</evidence>
<dbReference type="PANTHER" id="PTHR11042">
    <property type="entry name" value="EUKARYOTIC TRANSLATION INITIATION FACTOR 2-ALPHA KINASE EIF2-ALPHA KINASE -RELATED"/>
    <property type="match status" value="1"/>
</dbReference>
<dbReference type="AlphaFoldDB" id="A0AAV5VBM5"/>
<keyword evidence="4" id="KW-0547">Nucleotide-binding</keyword>
<proteinExistence type="predicted"/>
<dbReference type="Pfam" id="PF00069">
    <property type="entry name" value="Pkinase"/>
    <property type="match status" value="1"/>
</dbReference>
<dbReference type="InterPro" id="IPR050339">
    <property type="entry name" value="CC_SR_Kinase"/>
</dbReference>
<dbReference type="InterPro" id="IPR000719">
    <property type="entry name" value="Prot_kinase_dom"/>
</dbReference>
<evidence type="ECO:0000259" key="8">
    <source>
        <dbReference type="PROSITE" id="PS50011"/>
    </source>
</evidence>
<dbReference type="GO" id="GO:0004694">
    <property type="term" value="F:eukaryotic translation initiation factor 2alpha kinase activity"/>
    <property type="evidence" value="ECO:0007669"/>
    <property type="project" value="TreeGrafter"/>
</dbReference>
<dbReference type="PANTHER" id="PTHR11042:SF160">
    <property type="entry name" value="EUKARYOTIC TRANSLATION INITIATION FACTOR 2-ALPHA KINASE 1"/>
    <property type="match status" value="1"/>
</dbReference>
<evidence type="ECO:0000256" key="6">
    <source>
        <dbReference type="ARBA" id="ARBA00022840"/>
    </source>
</evidence>
<keyword evidence="6" id="KW-0067">ATP-binding</keyword>
<evidence type="ECO:0000256" key="1">
    <source>
        <dbReference type="ARBA" id="ARBA00012513"/>
    </source>
</evidence>
<feature type="coiled-coil region" evidence="7">
    <location>
        <begin position="53"/>
        <end position="80"/>
    </location>
</feature>
<feature type="domain" description="Protein kinase" evidence="8">
    <location>
        <begin position="94"/>
        <end position="209"/>
    </location>
</feature>
<feature type="non-terminal residue" evidence="9">
    <location>
        <position position="209"/>
    </location>
</feature>
<evidence type="ECO:0000313" key="9">
    <source>
        <dbReference type="EMBL" id="GMT16101.1"/>
    </source>
</evidence>
<dbReference type="GO" id="GO:0005737">
    <property type="term" value="C:cytoplasm"/>
    <property type="evidence" value="ECO:0007669"/>
    <property type="project" value="TreeGrafter"/>
</dbReference>
<dbReference type="EMBL" id="BTSY01000002">
    <property type="protein sequence ID" value="GMT16101.1"/>
    <property type="molecule type" value="Genomic_DNA"/>
</dbReference>
<dbReference type="Proteomes" id="UP001432322">
    <property type="component" value="Unassembled WGS sequence"/>
</dbReference>
<gene>
    <name evidence="9" type="ORF">PFISCL1PPCAC_7398</name>
</gene>
<protein>
    <recommendedName>
        <fullName evidence="1">non-specific serine/threonine protein kinase</fullName>
        <ecNumber evidence="1">2.7.11.1</ecNumber>
    </recommendedName>
</protein>
<dbReference type="InterPro" id="IPR011009">
    <property type="entry name" value="Kinase-like_dom_sf"/>
</dbReference>
<dbReference type="Gene3D" id="3.30.200.20">
    <property type="entry name" value="Phosphorylase Kinase, domain 1"/>
    <property type="match status" value="1"/>
</dbReference>
<organism evidence="9 10">
    <name type="scientific">Pristionchus fissidentatus</name>
    <dbReference type="NCBI Taxonomy" id="1538716"/>
    <lineage>
        <taxon>Eukaryota</taxon>
        <taxon>Metazoa</taxon>
        <taxon>Ecdysozoa</taxon>
        <taxon>Nematoda</taxon>
        <taxon>Chromadorea</taxon>
        <taxon>Rhabditida</taxon>
        <taxon>Rhabditina</taxon>
        <taxon>Diplogasteromorpha</taxon>
        <taxon>Diplogasteroidea</taxon>
        <taxon>Neodiplogasteridae</taxon>
        <taxon>Pristionchus</taxon>
    </lineage>
</organism>
<dbReference type="GO" id="GO:0005634">
    <property type="term" value="C:nucleus"/>
    <property type="evidence" value="ECO:0007669"/>
    <property type="project" value="TreeGrafter"/>
</dbReference>
<dbReference type="PROSITE" id="PS50011">
    <property type="entry name" value="PROTEIN_KINASE_DOM"/>
    <property type="match status" value="1"/>
</dbReference>
<evidence type="ECO:0000256" key="7">
    <source>
        <dbReference type="SAM" id="Coils"/>
    </source>
</evidence>
<evidence type="ECO:0000313" key="10">
    <source>
        <dbReference type="Proteomes" id="UP001432322"/>
    </source>
</evidence>
<accession>A0AAV5VBM5</accession>
<comment type="caution">
    <text evidence="9">The sequence shown here is derived from an EMBL/GenBank/DDBJ whole genome shotgun (WGS) entry which is preliminary data.</text>
</comment>
<feature type="non-terminal residue" evidence="9">
    <location>
        <position position="1"/>
    </location>
</feature>
<keyword evidence="3" id="KW-0808">Transferase</keyword>